<sequence>LQKVTPIILSLEAGKASDDDRVPIEIADPAHSNLQIEYLEKEGIKERVRELLSCLDQREANIVKRRFGIEFRAPQTLDEIGKFYNLSRERIRQIEAKAIKKMEVFAQKLLEKQRLYDVDMLLKSEN</sequence>
<dbReference type="InterPro" id="IPR007630">
    <property type="entry name" value="RNA_pol_sigma70_r4"/>
</dbReference>
<evidence type="ECO:0000259" key="1">
    <source>
        <dbReference type="PROSITE" id="PS00716"/>
    </source>
</evidence>
<proteinExistence type="predicted"/>
<dbReference type="PROSITE" id="PS00716">
    <property type="entry name" value="SIGMA70_2"/>
    <property type="match status" value="1"/>
</dbReference>
<dbReference type="InterPro" id="IPR036388">
    <property type="entry name" value="WH-like_DNA-bd_sf"/>
</dbReference>
<dbReference type="InterPro" id="IPR000943">
    <property type="entry name" value="RNA_pol_sigma70"/>
</dbReference>
<feature type="domain" description="RNA polymerase sigma-70" evidence="1">
    <location>
        <begin position="76"/>
        <end position="102"/>
    </location>
</feature>
<dbReference type="EMBL" id="JBHPBY010000761">
    <property type="protein sequence ID" value="MFC1854195.1"/>
    <property type="molecule type" value="Genomic_DNA"/>
</dbReference>
<dbReference type="InterPro" id="IPR013324">
    <property type="entry name" value="RNA_pol_sigma_r3/r4-like"/>
</dbReference>
<dbReference type="Proteomes" id="UP001594351">
    <property type="component" value="Unassembled WGS sequence"/>
</dbReference>
<dbReference type="InterPro" id="IPR050239">
    <property type="entry name" value="Sigma-70_RNA_pol_init_factors"/>
</dbReference>
<feature type="non-terminal residue" evidence="2">
    <location>
        <position position="1"/>
    </location>
</feature>
<accession>A0ABV6Z6Y2</accession>
<dbReference type="SUPFAM" id="SSF88659">
    <property type="entry name" value="Sigma3 and sigma4 domains of RNA polymerase sigma factors"/>
    <property type="match status" value="1"/>
</dbReference>
<dbReference type="CDD" id="cd06171">
    <property type="entry name" value="Sigma70_r4"/>
    <property type="match status" value="1"/>
</dbReference>
<name>A0ABV6Z6Y2_UNCC1</name>
<keyword evidence="3" id="KW-1185">Reference proteome</keyword>
<comment type="caution">
    <text evidence="2">The sequence shown here is derived from an EMBL/GenBank/DDBJ whole genome shotgun (WGS) entry which is preliminary data.</text>
</comment>
<dbReference type="InterPro" id="IPR014284">
    <property type="entry name" value="RNA_pol_sigma-70_dom"/>
</dbReference>
<dbReference type="Gene3D" id="1.10.10.10">
    <property type="entry name" value="Winged helix-like DNA-binding domain superfamily/Winged helix DNA-binding domain"/>
    <property type="match status" value="1"/>
</dbReference>
<evidence type="ECO:0000313" key="2">
    <source>
        <dbReference type="EMBL" id="MFC1854195.1"/>
    </source>
</evidence>
<evidence type="ECO:0000313" key="3">
    <source>
        <dbReference type="Proteomes" id="UP001594351"/>
    </source>
</evidence>
<dbReference type="PANTHER" id="PTHR30603:SF47">
    <property type="entry name" value="RNA POLYMERASE SIGMA FACTOR SIGD, CHLOROPLASTIC"/>
    <property type="match status" value="1"/>
</dbReference>
<dbReference type="Pfam" id="PF04545">
    <property type="entry name" value="Sigma70_r4"/>
    <property type="match status" value="1"/>
</dbReference>
<protein>
    <submittedName>
        <fullName evidence="2">Sigma-70 family RNA polymerase sigma factor</fullName>
    </submittedName>
</protein>
<reference evidence="2 3" key="1">
    <citation type="submission" date="2024-09" db="EMBL/GenBank/DDBJ databases">
        <title>Laminarin stimulates single cell rates of sulfate reduction while oxygen inhibits transcriptomic activity in coastal marine sediment.</title>
        <authorList>
            <person name="Lindsay M."/>
            <person name="Orcutt B."/>
            <person name="Emerson D."/>
            <person name="Stepanauskas R."/>
            <person name="D'Angelo T."/>
        </authorList>
    </citation>
    <scope>NUCLEOTIDE SEQUENCE [LARGE SCALE GENOMIC DNA]</scope>
    <source>
        <strain evidence="2">SAG AM-311-K15</strain>
    </source>
</reference>
<gene>
    <name evidence="2" type="ORF">ACFL27_28765</name>
</gene>
<dbReference type="PANTHER" id="PTHR30603">
    <property type="entry name" value="RNA POLYMERASE SIGMA FACTOR RPO"/>
    <property type="match status" value="1"/>
</dbReference>
<dbReference type="PRINTS" id="PR00046">
    <property type="entry name" value="SIGMA70FCT"/>
</dbReference>
<dbReference type="NCBIfam" id="TIGR02937">
    <property type="entry name" value="sigma70-ECF"/>
    <property type="match status" value="1"/>
</dbReference>
<organism evidence="2 3">
    <name type="scientific">candidate division CSSED10-310 bacterium</name>
    <dbReference type="NCBI Taxonomy" id="2855610"/>
    <lineage>
        <taxon>Bacteria</taxon>
        <taxon>Bacteria division CSSED10-310</taxon>
    </lineage>
</organism>